<dbReference type="InterPro" id="IPR036397">
    <property type="entry name" value="RNaseH_sf"/>
</dbReference>
<dbReference type="InterPro" id="IPR012337">
    <property type="entry name" value="RNaseH-like_sf"/>
</dbReference>
<organism evidence="21 22">
    <name type="scientific">Spirosoma flavum</name>
    <dbReference type="NCBI Taxonomy" id="2048557"/>
    <lineage>
        <taxon>Bacteria</taxon>
        <taxon>Pseudomonadati</taxon>
        <taxon>Bacteroidota</taxon>
        <taxon>Cytophagia</taxon>
        <taxon>Cytophagales</taxon>
        <taxon>Cytophagaceae</taxon>
        <taxon>Spirosoma</taxon>
    </lineage>
</organism>
<dbReference type="EC" id="2.7.7.7" evidence="2 15"/>
<dbReference type="SMART" id="SM00482">
    <property type="entry name" value="POLAc"/>
    <property type="match status" value="1"/>
</dbReference>
<dbReference type="NCBIfam" id="NF004397">
    <property type="entry name" value="PRK05755.1"/>
    <property type="match status" value="1"/>
</dbReference>
<dbReference type="InterPro" id="IPR036279">
    <property type="entry name" value="5-3_exonuclease_C_sf"/>
</dbReference>
<dbReference type="CDD" id="cd06139">
    <property type="entry name" value="DNA_polA_I_Ecoli_like_exo"/>
    <property type="match status" value="1"/>
</dbReference>
<dbReference type="PANTHER" id="PTHR10133">
    <property type="entry name" value="DNA POLYMERASE I"/>
    <property type="match status" value="1"/>
</dbReference>
<dbReference type="InterPro" id="IPR002421">
    <property type="entry name" value="5-3_exonuclease"/>
</dbReference>
<dbReference type="InterPro" id="IPR020046">
    <property type="entry name" value="5-3_exonucl_a-hlix_arch_N"/>
</dbReference>
<dbReference type="InterPro" id="IPR018320">
    <property type="entry name" value="DNA_polymerase_1"/>
</dbReference>
<dbReference type="Gene3D" id="3.40.50.1010">
    <property type="entry name" value="5'-nuclease"/>
    <property type="match status" value="1"/>
</dbReference>
<name>A0ABW6ACQ7_9BACT</name>
<keyword evidence="22" id="KW-1185">Reference proteome</keyword>
<keyword evidence="10 16" id="KW-0269">Exonuclease</keyword>
<dbReference type="InterPro" id="IPR001098">
    <property type="entry name" value="DNA-dir_DNA_pol_A_palm_dom"/>
</dbReference>
<dbReference type="Gene3D" id="3.30.70.370">
    <property type="match status" value="1"/>
</dbReference>
<comment type="caution">
    <text evidence="21">The sequence shown here is derived from an EMBL/GenBank/DDBJ whole genome shotgun (WGS) entry which is preliminary data.</text>
</comment>
<dbReference type="EMBL" id="JBHUOM010000001">
    <property type="protein sequence ID" value="MFD2933114.1"/>
    <property type="molecule type" value="Genomic_DNA"/>
</dbReference>
<evidence type="ECO:0000256" key="16">
    <source>
        <dbReference type="RuleBase" id="RU004460"/>
    </source>
</evidence>
<keyword evidence="5 16" id="KW-0548">Nucleotidyltransferase</keyword>
<dbReference type="CDD" id="cd09898">
    <property type="entry name" value="H3TH_53EXO"/>
    <property type="match status" value="1"/>
</dbReference>
<dbReference type="Gene3D" id="1.10.150.20">
    <property type="entry name" value="5' to 3' exonuclease, C-terminal subdomain"/>
    <property type="match status" value="2"/>
</dbReference>
<evidence type="ECO:0000256" key="17">
    <source>
        <dbReference type="SAM" id="MobiDB-lite"/>
    </source>
</evidence>
<dbReference type="Gene3D" id="3.30.420.10">
    <property type="entry name" value="Ribonuclease H-like superfamily/Ribonuclease H"/>
    <property type="match status" value="1"/>
</dbReference>
<dbReference type="Pfam" id="PF02739">
    <property type="entry name" value="5_3_exonuc_N"/>
    <property type="match status" value="1"/>
</dbReference>
<dbReference type="InterPro" id="IPR020045">
    <property type="entry name" value="DNA_polI_H3TH"/>
</dbReference>
<comment type="function">
    <text evidence="16">In addition to polymerase activity, this DNA polymerase exhibits 3'-5' and 5'-3' exonuclease activity.</text>
</comment>
<evidence type="ECO:0000256" key="8">
    <source>
        <dbReference type="ARBA" id="ARBA00022763"/>
    </source>
</evidence>
<protein>
    <recommendedName>
        <fullName evidence="3 15">DNA polymerase I</fullName>
        <ecNumber evidence="2 15">2.7.7.7</ecNumber>
    </recommendedName>
</protein>
<evidence type="ECO:0000256" key="10">
    <source>
        <dbReference type="ARBA" id="ARBA00022839"/>
    </source>
</evidence>
<dbReference type="SMART" id="SM00475">
    <property type="entry name" value="53EXOc"/>
    <property type="match status" value="1"/>
</dbReference>
<keyword evidence="8 16" id="KW-0227">DNA damage</keyword>
<dbReference type="InterPro" id="IPR029060">
    <property type="entry name" value="PIN-like_dom_sf"/>
</dbReference>
<comment type="catalytic activity">
    <reaction evidence="14 16">
        <text>DNA(n) + a 2'-deoxyribonucleoside 5'-triphosphate = DNA(n+1) + diphosphate</text>
        <dbReference type="Rhea" id="RHEA:22508"/>
        <dbReference type="Rhea" id="RHEA-COMP:17339"/>
        <dbReference type="Rhea" id="RHEA-COMP:17340"/>
        <dbReference type="ChEBI" id="CHEBI:33019"/>
        <dbReference type="ChEBI" id="CHEBI:61560"/>
        <dbReference type="ChEBI" id="CHEBI:173112"/>
        <dbReference type="EC" id="2.7.7.7"/>
    </reaction>
</comment>
<reference evidence="22" key="1">
    <citation type="journal article" date="2019" name="Int. J. Syst. Evol. Microbiol.">
        <title>The Global Catalogue of Microorganisms (GCM) 10K type strain sequencing project: providing services to taxonomists for standard genome sequencing and annotation.</title>
        <authorList>
            <consortium name="The Broad Institute Genomics Platform"/>
            <consortium name="The Broad Institute Genome Sequencing Center for Infectious Disease"/>
            <person name="Wu L."/>
            <person name="Ma J."/>
        </authorList>
    </citation>
    <scope>NUCLEOTIDE SEQUENCE [LARGE SCALE GENOMIC DNA]</scope>
    <source>
        <strain evidence="22">KCTC 52490</strain>
    </source>
</reference>
<dbReference type="SUPFAM" id="SSF47807">
    <property type="entry name" value="5' to 3' exonuclease, C-terminal subdomain"/>
    <property type="match status" value="1"/>
</dbReference>
<keyword evidence="11 16" id="KW-0239">DNA-directed DNA polymerase</keyword>
<evidence type="ECO:0000256" key="6">
    <source>
        <dbReference type="ARBA" id="ARBA00022705"/>
    </source>
</evidence>
<evidence type="ECO:0000256" key="15">
    <source>
        <dbReference type="NCBIfam" id="TIGR00593"/>
    </source>
</evidence>
<evidence type="ECO:0000313" key="22">
    <source>
        <dbReference type="Proteomes" id="UP001597512"/>
    </source>
</evidence>
<evidence type="ECO:0000256" key="4">
    <source>
        <dbReference type="ARBA" id="ARBA00022679"/>
    </source>
</evidence>
<accession>A0ABW6ACQ7</accession>
<dbReference type="NCBIfam" id="TIGR00593">
    <property type="entry name" value="pola"/>
    <property type="match status" value="1"/>
</dbReference>
<keyword evidence="7" id="KW-0540">Nuclease</keyword>
<feature type="domain" description="DNA-directed DNA polymerase family A palm" evidence="20">
    <location>
        <begin position="788"/>
        <end position="995"/>
    </location>
</feature>
<dbReference type="Proteomes" id="UP001597512">
    <property type="component" value="Unassembled WGS sequence"/>
</dbReference>
<gene>
    <name evidence="16 21" type="primary">polA</name>
    <name evidence="21" type="ORF">ACFS25_04930</name>
</gene>
<dbReference type="InterPro" id="IPR008918">
    <property type="entry name" value="HhH2"/>
</dbReference>
<evidence type="ECO:0000256" key="3">
    <source>
        <dbReference type="ARBA" id="ARBA00020311"/>
    </source>
</evidence>
<keyword evidence="4 16" id="KW-0808">Transferase</keyword>
<evidence type="ECO:0000256" key="14">
    <source>
        <dbReference type="ARBA" id="ARBA00049244"/>
    </source>
</evidence>
<dbReference type="Pfam" id="PF01367">
    <property type="entry name" value="5_3_exonuc"/>
    <property type="match status" value="1"/>
</dbReference>
<dbReference type="SUPFAM" id="SSF88723">
    <property type="entry name" value="PIN domain-like"/>
    <property type="match status" value="1"/>
</dbReference>
<evidence type="ECO:0000256" key="5">
    <source>
        <dbReference type="ARBA" id="ARBA00022695"/>
    </source>
</evidence>
<keyword evidence="12 16" id="KW-0238">DNA-binding</keyword>
<dbReference type="InterPro" id="IPR002562">
    <property type="entry name" value="3'-5'_exonuclease_dom"/>
</dbReference>
<dbReference type="PROSITE" id="PS00447">
    <property type="entry name" value="DNA_POLYMERASE_A"/>
    <property type="match status" value="1"/>
</dbReference>
<dbReference type="GO" id="GO:0003887">
    <property type="term" value="F:DNA-directed DNA polymerase activity"/>
    <property type="evidence" value="ECO:0007669"/>
    <property type="project" value="UniProtKB-EC"/>
</dbReference>
<dbReference type="InterPro" id="IPR019760">
    <property type="entry name" value="DNA-dir_DNA_pol_A_CS"/>
</dbReference>
<dbReference type="PRINTS" id="PR00868">
    <property type="entry name" value="DNAPOLI"/>
</dbReference>
<dbReference type="SUPFAM" id="SSF56672">
    <property type="entry name" value="DNA/RNA polymerases"/>
    <property type="match status" value="1"/>
</dbReference>
<feature type="domain" description="5'-3' exonuclease" evidence="19">
    <location>
        <begin position="6"/>
        <end position="267"/>
    </location>
</feature>
<feature type="compositionally biased region" description="Polar residues" evidence="17">
    <location>
        <begin position="353"/>
        <end position="362"/>
    </location>
</feature>
<evidence type="ECO:0000256" key="2">
    <source>
        <dbReference type="ARBA" id="ARBA00012417"/>
    </source>
</evidence>
<comment type="similarity">
    <text evidence="1 16">Belongs to the DNA polymerase type-A family.</text>
</comment>
<dbReference type="PANTHER" id="PTHR10133:SF27">
    <property type="entry name" value="DNA POLYMERASE NU"/>
    <property type="match status" value="1"/>
</dbReference>
<evidence type="ECO:0000259" key="19">
    <source>
        <dbReference type="SMART" id="SM00475"/>
    </source>
</evidence>
<dbReference type="CDD" id="cd08637">
    <property type="entry name" value="DNA_pol_A_pol_I_C"/>
    <property type="match status" value="1"/>
</dbReference>
<feature type="region of interest" description="Disordered" evidence="17">
    <location>
        <begin position="353"/>
        <end position="375"/>
    </location>
</feature>
<evidence type="ECO:0000256" key="7">
    <source>
        <dbReference type="ARBA" id="ARBA00022722"/>
    </source>
</evidence>
<proteinExistence type="inferred from homology"/>
<evidence type="ECO:0000256" key="9">
    <source>
        <dbReference type="ARBA" id="ARBA00022801"/>
    </source>
</evidence>
<keyword evidence="9 16" id="KW-0378">Hydrolase</keyword>
<dbReference type="Pfam" id="PF01612">
    <property type="entry name" value="DNA_pol_A_exo1"/>
    <property type="match status" value="1"/>
</dbReference>
<dbReference type="Gene3D" id="1.20.1060.10">
    <property type="entry name" value="Taq DNA Polymerase, Chain T, domain 4"/>
    <property type="match status" value="1"/>
</dbReference>
<evidence type="ECO:0000259" key="20">
    <source>
        <dbReference type="SMART" id="SM00482"/>
    </source>
</evidence>
<dbReference type="InterPro" id="IPR002298">
    <property type="entry name" value="DNA_polymerase_A"/>
</dbReference>
<dbReference type="CDD" id="cd09859">
    <property type="entry name" value="PIN_53EXO"/>
    <property type="match status" value="1"/>
</dbReference>
<dbReference type="SMART" id="SM00279">
    <property type="entry name" value="HhH2"/>
    <property type="match status" value="1"/>
</dbReference>
<keyword evidence="13 16" id="KW-0234">DNA repair</keyword>
<evidence type="ECO:0000256" key="11">
    <source>
        <dbReference type="ARBA" id="ARBA00022932"/>
    </source>
</evidence>
<evidence type="ECO:0000313" key="21">
    <source>
        <dbReference type="EMBL" id="MFD2933114.1"/>
    </source>
</evidence>
<dbReference type="SUPFAM" id="SSF53098">
    <property type="entry name" value="Ribonuclease H-like"/>
    <property type="match status" value="1"/>
</dbReference>
<sequence length="1031" mass="115425">MAKPNKKLFLLDALALIYRAHFAFSKAPRISSRGINTSAVFGFMNAMIEVLTKEKPTHIGVAFDSSKKTFRHEKFPMYKATRQSQPEDISVAMPYIKQIIEAMHIPMLILDGYEADDIIGTIAKKAALADFEVYMMTPDKDYGQLVEEHIHIYKPAFMGKPAEKLGVNEILERWQIERIDQVTDMLGLMGDSVDNIPGIPGIGEKTAQKLIADFGSVENLIVRADELKGKLKENVVNFAQQGLLSKELATIHLDVPVPFDENHLRHTEYDKPRLAALLDELEFRQMKTRLLGGTYDEKPLPPEFKTPGSAQMNLFDSPGGDSPAFLPFPNMGAINPSGADDLPFDFGSINTPVDTPAVTPTSKPKAKRTPVKVPVASATEVTPGNVTDTITTDDSVGAEVTETPEGQTPAYLDVYPDYEIDENQPERRKTILSVKHDYRLVDTPELRTSLVHYLSLQESLCFDSETTAINPVEADLVGLSFAYRTSEAFYVPVPADRAEAQAVVDEFKPVFENSAISKIGQNLKYDLLMLKKYGVEVQGKLFDTMIAHYLIEPEMRHNMDMMAMTYLNYQPVEIESLIGKKGKGQLTMRDVDVQKVVEYAGEDADITLQLKEAFAPRLEKDSLHKLFDQVEMPLVQVLTDLELEGITIDTNALAELSATLDIDMKLVQQEIFDIAGESFNIGSPKQLGEVLFDKLKLDKNAKKTKTGQYATGEEILSKLEAEYEIARKILDYRELIKLKNTYVDALPLLISKRTGRIHTSFNQAVASTGRLSSTNPNLQNIPIRTPRGQEIRKAFVPRGPDFLIMSADYSQIELRIMAAFSGDQTMLEAFNNGVDIHTQTASKVFHVGLDEVTGEMRRKAKTINFGIIYGISSFGLGARLKISRKEAGQIIEEYFAGFPAVKEYIDQCIEKARGFGYAETILGRRRYLRDINSRNQTDRMFAERNAVNAPIQGSAADMLKIAMIRIHEFMQAERLKSKMILTVHDELVFDAHRDEIELLRERVDDIMKNAIPMGVKMETGIGVGANWLLAH</sequence>
<keyword evidence="6 16" id="KW-0235">DNA replication</keyword>
<dbReference type="Pfam" id="PF00476">
    <property type="entry name" value="DNA_pol_A"/>
    <property type="match status" value="1"/>
</dbReference>
<evidence type="ECO:0000256" key="12">
    <source>
        <dbReference type="ARBA" id="ARBA00023125"/>
    </source>
</evidence>
<dbReference type="InterPro" id="IPR043502">
    <property type="entry name" value="DNA/RNA_pol_sf"/>
</dbReference>
<dbReference type="SMART" id="SM00474">
    <property type="entry name" value="35EXOc"/>
    <property type="match status" value="1"/>
</dbReference>
<evidence type="ECO:0000259" key="18">
    <source>
        <dbReference type="SMART" id="SM00474"/>
    </source>
</evidence>
<evidence type="ECO:0000256" key="1">
    <source>
        <dbReference type="ARBA" id="ARBA00007705"/>
    </source>
</evidence>
<evidence type="ECO:0000256" key="13">
    <source>
        <dbReference type="ARBA" id="ARBA00023204"/>
    </source>
</evidence>
<dbReference type="RefSeq" id="WP_381497295.1">
    <property type="nucleotide sequence ID" value="NZ_JBHUOM010000001.1"/>
</dbReference>
<feature type="domain" description="3'-5' exonuclease" evidence="18">
    <location>
        <begin position="438"/>
        <end position="619"/>
    </location>
</feature>